<keyword evidence="10" id="KW-1185">Reference proteome</keyword>
<dbReference type="PANTHER" id="PTHR48090">
    <property type="entry name" value="UNDECAPRENYL-PHOSPHATE 4-DEOXY-4-FORMAMIDO-L-ARABINOSE TRANSFERASE-RELATED"/>
    <property type="match status" value="1"/>
</dbReference>
<name>A0ABV8RCV4_9SPHN</name>
<dbReference type="EMBL" id="JBHSDH010000010">
    <property type="protein sequence ID" value="MFC4291156.1"/>
    <property type="molecule type" value="Genomic_DNA"/>
</dbReference>
<keyword evidence="5 7" id="KW-1133">Transmembrane helix</keyword>
<dbReference type="InterPro" id="IPR029044">
    <property type="entry name" value="Nucleotide-diphossugar_trans"/>
</dbReference>
<proteinExistence type="predicted"/>
<evidence type="ECO:0000256" key="6">
    <source>
        <dbReference type="ARBA" id="ARBA00023136"/>
    </source>
</evidence>
<dbReference type="RefSeq" id="WP_381420748.1">
    <property type="nucleotide sequence ID" value="NZ_JBHSDH010000010.1"/>
</dbReference>
<dbReference type="CDD" id="cd04187">
    <property type="entry name" value="DPM1_like_bac"/>
    <property type="match status" value="1"/>
</dbReference>
<keyword evidence="6 7" id="KW-0472">Membrane</keyword>
<feature type="transmembrane region" description="Helical" evidence="7">
    <location>
        <begin position="280"/>
        <end position="304"/>
    </location>
</feature>
<sequence>MNHTILMPDIVQDTIQSPELEVRPVLSFVIPCYNEEDNVAAICAAVTAEAERHVASHEIILIDNGSTDATRQIIRQLCEEDRRIKAIFNSRNFGQMRSPTHAIFQTTGQAVIGLCADFQDPPNMIGQFVQHWKEGKRIVLAQRRSEKTSFIMRIVRDSCYNLLAKYADYPAIPNVTGFGLYDRKVVDAVAAWNEPEPFFRGMIIETGYSVQLIPYDRPDRIAGKTKNNFRTLLDFALASMASSTRNLLRLPLLWAPFFGLIGAILMVCSGLSLFWNGPAILIAIVALQFGFFSVLLGFLGLLGIQIRTISDRSRQTPLVIEEERLNFTEKNMLRTEHGA</sequence>
<dbReference type="Gene3D" id="3.90.550.10">
    <property type="entry name" value="Spore Coat Polysaccharide Biosynthesis Protein SpsA, Chain A"/>
    <property type="match status" value="1"/>
</dbReference>
<dbReference type="GO" id="GO:0016757">
    <property type="term" value="F:glycosyltransferase activity"/>
    <property type="evidence" value="ECO:0007669"/>
    <property type="project" value="UniProtKB-KW"/>
</dbReference>
<evidence type="ECO:0000256" key="4">
    <source>
        <dbReference type="ARBA" id="ARBA00022692"/>
    </source>
</evidence>
<evidence type="ECO:0000313" key="9">
    <source>
        <dbReference type="EMBL" id="MFC4291156.1"/>
    </source>
</evidence>
<gene>
    <name evidence="9" type="ORF">ACFOWX_01875</name>
</gene>
<evidence type="ECO:0000313" key="10">
    <source>
        <dbReference type="Proteomes" id="UP001595887"/>
    </source>
</evidence>
<dbReference type="Pfam" id="PF00535">
    <property type="entry name" value="Glycos_transf_2"/>
    <property type="match status" value="1"/>
</dbReference>
<accession>A0ABV8RCV4</accession>
<dbReference type="InterPro" id="IPR001173">
    <property type="entry name" value="Glyco_trans_2-like"/>
</dbReference>
<dbReference type="Proteomes" id="UP001595887">
    <property type="component" value="Unassembled WGS sequence"/>
</dbReference>
<dbReference type="EC" id="2.4.-.-" evidence="9"/>
<evidence type="ECO:0000256" key="7">
    <source>
        <dbReference type="SAM" id="Phobius"/>
    </source>
</evidence>
<keyword evidence="4 7" id="KW-0812">Transmembrane</keyword>
<keyword evidence="3 9" id="KW-0808">Transferase</keyword>
<feature type="domain" description="Glycosyltransferase 2-like" evidence="8">
    <location>
        <begin position="27"/>
        <end position="149"/>
    </location>
</feature>
<evidence type="ECO:0000259" key="8">
    <source>
        <dbReference type="Pfam" id="PF00535"/>
    </source>
</evidence>
<protein>
    <submittedName>
        <fullName evidence="9">Glycosyltransferase family 2 protein</fullName>
        <ecNumber evidence="9">2.4.-.-</ecNumber>
    </submittedName>
</protein>
<dbReference type="PANTHER" id="PTHR48090:SF1">
    <property type="entry name" value="PROPHAGE BACTOPRENOL GLUCOSYL TRANSFERASE HOMOLOG"/>
    <property type="match status" value="1"/>
</dbReference>
<feature type="transmembrane region" description="Helical" evidence="7">
    <location>
        <begin position="252"/>
        <end position="274"/>
    </location>
</feature>
<organism evidence="9 10">
    <name type="scientific">Sphingorhabdus arenilitoris</name>
    <dbReference type="NCBI Taxonomy" id="1490041"/>
    <lineage>
        <taxon>Bacteria</taxon>
        <taxon>Pseudomonadati</taxon>
        <taxon>Pseudomonadota</taxon>
        <taxon>Alphaproteobacteria</taxon>
        <taxon>Sphingomonadales</taxon>
        <taxon>Sphingomonadaceae</taxon>
        <taxon>Sphingorhabdus</taxon>
    </lineage>
</organism>
<comment type="subcellular location">
    <subcellularLocation>
        <location evidence="1">Membrane</location>
        <topology evidence="1">Multi-pass membrane protein</topology>
    </subcellularLocation>
</comment>
<dbReference type="SUPFAM" id="SSF53448">
    <property type="entry name" value="Nucleotide-diphospho-sugar transferases"/>
    <property type="match status" value="1"/>
</dbReference>
<keyword evidence="2 9" id="KW-0328">Glycosyltransferase</keyword>
<reference evidence="10" key="1">
    <citation type="journal article" date="2019" name="Int. J. Syst. Evol. Microbiol.">
        <title>The Global Catalogue of Microorganisms (GCM) 10K type strain sequencing project: providing services to taxonomists for standard genome sequencing and annotation.</title>
        <authorList>
            <consortium name="The Broad Institute Genomics Platform"/>
            <consortium name="The Broad Institute Genome Sequencing Center for Infectious Disease"/>
            <person name="Wu L."/>
            <person name="Ma J."/>
        </authorList>
    </citation>
    <scope>NUCLEOTIDE SEQUENCE [LARGE SCALE GENOMIC DNA]</scope>
    <source>
        <strain evidence="10">CECT 8531</strain>
    </source>
</reference>
<dbReference type="InterPro" id="IPR050256">
    <property type="entry name" value="Glycosyltransferase_2"/>
</dbReference>
<comment type="caution">
    <text evidence="9">The sequence shown here is derived from an EMBL/GenBank/DDBJ whole genome shotgun (WGS) entry which is preliminary data.</text>
</comment>
<evidence type="ECO:0000256" key="5">
    <source>
        <dbReference type="ARBA" id="ARBA00022989"/>
    </source>
</evidence>
<evidence type="ECO:0000256" key="3">
    <source>
        <dbReference type="ARBA" id="ARBA00022679"/>
    </source>
</evidence>
<evidence type="ECO:0000256" key="2">
    <source>
        <dbReference type="ARBA" id="ARBA00022676"/>
    </source>
</evidence>
<evidence type="ECO:0000256" key="1">
    <source>
        <dbReference type="ARBA" id="ARBA00004141"/>
    </source>
</evidence>